<dbReference type="Gene3D" id="3.30.420.40">
    <property type="match status" value="2"/>
</dbReference>
<organism evidence="1 2">
    <name type="scientific">Namhaeicola litoreus</name>
    <dbReference type="NCBI Taxonomy" id="1052145"/>
    <lineage>
        <taxon>Bacteria</taxon>
        <taxon>Pseudomonadati</taxon>
        <taxon>Bacteroidota</taxon>
        <taxon>Flavobacteriia</taxon>
        <taxon>Flavobacteriales</taxon>
        <taxon>Flavobacteriaceae</taxon>
        <taxon>Namhaeicola</taxon>
    </lineage>
</organism>
<dbReference type="SUPFAM" id="SSF53067">
    <property type="entry name" value="Actin-like ATPase domain"/>
    <property type="match status" value="1"/>
</dbReference>
<accession>A0ABW3Y0R4</accession>
<name>A0ABW3Y0R4_9FLAO</name>
<keyword evidence="1" id="KW-0808">Transferase</keyword>
<dbReference type="InterPro" id="IPR005338">
    <property type="entry name" value="Anhydro_N_Ac-Mur_kinase"/>
</dbReference>
<dbReference type="Proteomes" id="UP001597201">
    <property type="component" value="Unassembled WGS sequence"/>
</dbReference>
<keyword evidence="2" id="KW-1185">Reference proteome</keyword>
<protein>
    <submittedName>
        <fullName evidence="1">Anhydro-N-acetylmuramic acid kinase</fullName>
        <ecNumber evidence="1">2.7.1.170</ecNumber>
    </submittedName>
</protein>
<comment type="caution">
    <text evidence="1">The sequence shown here is derived from an EMBL/GenBank/DDBJ whole genome shotgun (WGS) entry which is preliminary data.</text>
</comment>
<dbReference type="EC" id="2.7.1.170" evidence="1"/>
<sequence>MEKKEWKIIGLMSGTSLDGIDLVFAKFTKENQYTFDILATETIEYSDLWKNRLKDAFGFSGEKLVQLDADYGFFLAKVINDFIDKNKLSNIDFVASHGQTIFHQPQLHYTTQIGNGAIISAETKLPVYCDFRKQDVALGGQGAPLVPIGDQLLFSEYEFCLNLGGFSNISFDKKNERLAFDICPVNIVMNHYAEQLGFPYDDGGKIARQGKLNKILLTTLNELDFYKGEEPKSLGYEFVVEKIFPIIDSFNLSAKDVLRTYVEHIAMQIADVIGKNSHNAETKVLVSGGGALNQFLIEKTQSFTQAELVIPTKQIIDFKEAIIFAFLAVLKSQEEINCLKSVTGAKKDHSSGVYFKV</sequence>
<reference evidence="2" key="1">
    <citation type="journal article" date="2019" name="Int. J. Syst. Evol. Microbiol.">
        <title>The Global Catalogue of Microorganisms (GCM) 10K type strain sequencing project: providing services to taxonomists for standard genome sequencing and annotation.</title>
        <authorList>
            <consortium name="The Broad Institute Genomics Platform"/>
            <consortium name="The Broad Institute Genome Sequencing Center for Infectious Disease"/>
            <person name="Wu L."/>
            <person name="Ma J."/>
        </authorList>
    </citation>
    <scope>NUCLEOTIDE SEQUENCE [LARGE SCALE GENOMIC DNA]</scope>
    <source>
        <strain evidence="2">CCUG 61485</strain>
    </source>
</reference>
<gene>
    <name evidence="1" type="ORF">ACFQ39_07295</name>
</gene>
<dbReference type="RefSeq" id="WP_377177583.1">
    <property type="nucleotide sequence ID" value="NZ_JBHTMY010000003.1"/>
</dbReference>
<evidence type="ECO:0000313" key="1">
    <source>
        <dbReference type="EMBL" id="MFD1315419.1"/>
    </source>
</evidence>
<dbReference type="PANTHER" id="PTHR30605:SF0">
    <property type="entry name" value="ANHYDRO-N-ACETYLMURAMIC ACID KINASE"/>
    <property type="match status" value="1"/>
</dbReference>
<dbReference type="InterPro" id="IPR043129">
    <property type="entry name" value="ATPase_NBD"/>
</dbReference>
<dbReference type="NCBIfam" id="NF007144">
    <property type="entry name" value="PRK09585.2-3"/>
    <property type="match status" value="1"/>
</dbReference>
<dbReference type="PANTHER" id="PTHR30605">
    <property type="entry name" value="ANHYDRO-N-ACETYLMURAMIC ACID KINASE"/>
    <property type="match status" value="1"/>
</dbReference>
<keyword evidence="1" id="KW-0418">Kinase</keyword>
<proteinExistence type="predicted"/>
<evidence type="ECO:0000313" key="2">
    <source>
        <dbReference type="Proteomes" id="UP001597201"/>
    </source>
</evidence>
<dbReference type="GO" id="GO:0016301">
    <property type="term" value="F:kinase activity"/>
    <property type="evidence" value="ECO:0007669"/>
    <property type="project" value="UniProtKB-KW"/>
</dbReference>
<dbReference type="EMBL" id="JBHTMY010000003">
    <property type="protein sequence ID" value="MFD1315419.1"/>
    <property type="molecule type" value="Genomic_DNA"/>
</dbReference>
<dbReference type="Pfam" id="PF03702">
    <property type="entry name" value="AnmK"/>
    <property type="match status" value="1"/>
</dbReference>